<dbReference type="AlphaFoldDB" id="A0A484X693"/>
<dbReference type="SUPFAM" id="SSF46785">
    <property type="entry name" value="Winged helix' DNA-binding domain"/>
    <property type="match status" value="1"/>
</dbReference>
<dbReference type="EMBL" id="CAADIW010000008">
    <property type="protein sequence ID" value="VFS19521.1"/>
    <property type="molecule type" value="Genomic_DNA"/>
</dbReference>
<proteinExistence type="predicted"/>
<dbReference type="Proteomes" id="UP000351155">
    <property type="component" value="Unassembled WGS sequence"/>
</dbReference>
<protein>
    <submittedName>
        <fullName evidence="1">PerC transcriptional activator</fullName>
    </submittedName>
</protein>
<dbReference type="InterPro" id="IPR036390">
    <property type="entry name" value="WH_DNA-bd_sf"/>
</dbReference>
<accession>A0A484X693</accession>
<name>A0A484X693_9ENTR</name>
<organism evidence="1 2">
    <name type="scientific">Enterobacter cancerogenus</name>
    <dbReference type="NCBI Taxonomy" id="69218"/>
    <lineage>
        <taxon>Bacteria</taxon>
        <taxon>Pseudomonadati</taxon>
        <taxon>Pseudomonadota</taxon>
        <taxon>Gammaproteobacteria</taxon>
        <taxon>Enterobacterales</taxon>
        <taxon>Enterobacteriaceae</taxon>
        <taxon>Enterobacter</taxon>
        <taxon>Enterobacter cloacae complex</taxon>
    </lineage>
</organism>
<sequence>MTKTLTQKEQVAVFVRYQPNCTVGDVSEALDMAGGTAGKLLRELSDEGVIIRSRNSVQYTYWAVPHADIPDVALPCMVEKSDPARMQAAEQKAKALEEKGLWRRAAAVYSDMFGIAGSAVEVARIARRRKDCLRQAGRV</sequence>
<dbReference type="Pfam" id="PF06069">
    <property type="entry name" value="PerC"/>
    <property type="match status" value="1"/>
</dbReference>
<reference evidence="1 2" key="1">
    <citation type="submission" date="2019-03" db="EMBL/GenBank/DDBJ databases">
        <authorList>
            <consortium name="Pathogen Informatics"/>
        </authorList>
    </citation>
    <scope>NUCLEOTIDE SEQUENCE [LARGE SCALE GENOMIC DNA]</scope>
    <source>
        <strain evidence="1 2">NCTC12126</strain>
    </source>
</reference>
<evidence type="ECO:0000313" key="2">
    <source>
        <dbReference type="Proteomes" id="UP000351155"/>
    </source>
</evidence>
<gene>
    <name evidence="1" type="ORF">NCTC12126_01663</name>
</gene>
<evidence type="ECO:0000313" key="1">
    <source>
        <dbReference type="EMBL" id="VFS19521.1"/>
    </source>
</evidence>
<dbReference type="InterPro" id="IPR024684">
    <property type="entry name" value="Tscrpt_act_PerC/SfV_Orf40"/>
</dbReference>